<accession>A0AC34FBY7</accession>
<dbReference type="WBParaSite" id="ES5_v2.g14681.t1">
    <property type="protein sequence ID" value="ES5_v2.g14681.t1"/>
    <property type="gene ID" value="ES5_v2.g14681"/>
</dbReference>
<name>A0AC34FBY7_9BILA</name>
<evidence type="ECO:0000313" key="1">
    <source>
        <dbReference type="Proteomes" id="UP000887579"/>
    </source>
</evidence>
<sequence length="145" mass="17017">MNVFSYEEILIVNENRDEEKIAKIEEIVEPKFRNDGIISNVLKKIRAEIMAKIDLNMESQKEKNCAIIASSGEMYLYKYEHNKMVPYSVDGQKLMVAKYIEEFGVPEICKKEKYILVFRRGCKNNGTRKYILDLESNKVNMLHQN</sequence>
<organism evidence="1 2">
    <name type="scientific">Panagrolaimus sp. ES5</name>
    <dbReference type="NCBI Taxonomy" id="591445"/>
    <lineage>
        <taxon>Eukaryota</taxon>
        <taxon>Metazoa</taxon>
        <taxon>Ecdysozoa</taxon>
        <taxon>Nematoda</taxon>
        <taxon>Chromadorea</taxon>
        <taxon>Rhabditida</taxon>
        <taxon>Tylenchina</taxon>
        <taxon>Panagrolaimomorpha</taxon>
        <taxon>Panagrolaimoidea</taxon>
        <taxon>Panagrolaimidae</taxon>
        <taxon>Panagrolaimus</taxon>
    </lineage>
</organism>
<evidence type="ECO:0000313" key="2">
    <source>
        <dbReference type="WBParaSite" id="ES5_v2.g14681.t1"/>
    </source>
</evidence>
<reference evidence="2" key="1">
    <citation type="submission" date="2022-11" db="UniProtKB">
        <authorList>
            <consortium name="WormBaseParasite"/>
        </authorList>
    </citation>
    <scope>IDENTIFICATION</scope>
</reference>
<dbReference type="Proteomes" id="UP000887579">
    <property type="component" value="Unplaced"/>
</dbReference>
<protein>
    <submittedName>
        <fullName evidence="2">Uncharacterized protein</fullName>
    </submittedName>
</protein>
<proteinExistence type="predicted"/>